<dbReference type="RefSeq" id="XP_001792183.1">
    <property type="nucleotide sequence ID" value="XM_001792131.1"/>
</dbReference>
<accession>Q0V369</accession>
<dbReference type="GeneID" id="5969028"/>
<dbReference type="AlphaFoldDB" id="Q0V369"/>
<dbReference type="Proteomes" id="UP000001055">
    <property type="component" value="Unassembled WGS sequence"/>
</dbReference>
<protein>
    <submittedName>
        <fullName evidence="1">Uncharacterized protein</fullName>
    </submittedName>
</protein>
<sequence length="50" mass="5711">MWIEKFARSEVPQMAAPLQPEDFFWRPALPRLAEMDGGGQNISVVPNLRI</sequence>
<dbReference type="InParanoid" id="Q0V369"/>
<gene>
    <name evidence="1" type="ORF">SNOG_01545</name>
</gene>
<evidence type="ECO:0000313" key="2">
    <source>
        <dbReference type="Proteomes" id="UP000001055"/>
    </source>
</evidence>
<dbReference type="KEGG" id="pno:SNOG_01545"/>
<organism evidence="1 2">
    <name type="scientific">Phaeosphaeria nodorum (strain SN15 / ATCC MYA-4574 / FGSC 10173)</name>
    <name type="common">Glume blotch fungus</name>
    <name type="synonym">Parastagonospora nodorum</name>
    <dbReference type="NCBI Taxonomy" id="321614"/>
    <lineage>
        <taxon>Eukaryota</taxon>
        <taxon>Fungi</taxon>
        <taxon>Dikarya</taxon>
        <taxon>Ascomycota</taxon>
        <taxon>Pezizomycotina</taxon>
        <taxon>Dothideomycetes</taxon>
        <taxon>Pleosporomycetidae</taxon>
        <taxon>Pleosporales</taxon>
        <taxon>Pleosporineae</taxon>
        <taxon>Phaeosphaeriaceae</taxon>
        <taxon>Parastagonospora</taxon>
    </lineage>
</organism>
<evidence type="ECO:0000313" key="1">
    <source>
        <dbReference type="EMBL" id="EAT91194.1"/>
    </source>
</evidence>
<dbReference type="EMBL" id="CH445326">
    <property type="protein sequence ID" value="EAT91194.1"/>
    <property type="molecule type" value="Genomic_DNA"/>
</dbReference>
<name>Q0V369_PHANO</name>
<proteinExistence type="predicted"/>
<reference evidence="2" key="1">
    <citation type="journal article" date="2007" name="Plant Cell">
        <title>Dothideomycete-plant interactions illuminated by genome sequencing and EST analysis of the wheat pathogen Stagonospora nodorum.</title>
        <authorList>
            <person name="Hane J.K."/>
            <person name="Lowe R.G."/>
            <person name="Solomon P.S."/>
            <person name="Tan K.C."/>
            <person name="Schoch C.L."/>
            <person name="Spatafora J.W."/>
            <person name="Crous P.W."/>
            <person name="Kodira C."/>
            <person name="Birren B.W."/>
            <person name="Galagan J.E."/>
            <person name="Torriani S.F."/>
            <person name="McDonald B.A."/>
            <person name="Oliver R.P."/>
        </authorList>
    </citation>
    <scope>NUCLEOTIDE SEQUENCE [LARGE SCALE GENOMIC DNA]</scope>
    <source>
        <strain evidence="2">SN15 / ATCC MYA-4574 / FGSC 10173</strain>
    </source>
</reference>